<reference evidence="1 2" key="1">
    <citation type="submission" date="2019-11" db="EMBL/GenBank/DDBJ databases">
        <title>Bacillus idriensis genome.</title>
        <authorList>
            <person name="Konopka E.N."/>
            <person name="Newman J.D."/>
        </authorList>
    </citation>
    <scope>NUCLEOTIDE SEQUENCE [LARGE SCALE GENOMIC DNA]</scope>
    <source>
        <strain evidence="1 2">DSM 19097</strain>
    </source>
</reference>
<name>A0A6I2M3U1_9BACI</name>
<dbReference type="EMBL" id="WKKF01000001">
    <property type="protein sequence ID" value="MRX52750.1"/>
    <property type="molecule type" value="Genomic_DNA"/>
</dbReference>
<gene>
    <name evidence="1" type="ORF">GJU41_02090</name>
</gene>
<evidence type="ECO:0000313" key="2">
    <source>
        <dbReference type="Proteomes" id="UP000441585"/>
    </source>
</evidence>
<organism evidence="1 2">
    <name type="scientific">Metabacillus idriensis</name>
    <dbReference type="NCBI Taxonomy" id="324768"/>
    <lineage>
        <taxon>Bacteria</taxon>
        <taxon>Bacillati</taxon>
        <taxon>Bacillota</taxon>
        <taxon>Bacilli</taxon>
        <taxon>Bacillales</taxon>
        <taxon>Bacillaceae</taxon>
        <taxon>Metabacillus</taxon>
    </lineage>
</organism>
<dbReference type="AlphaFoldDB" id="A0A6I2M3U1"/>
<sequence length="52" mass="6050">MFYKKRRKSNLFDYTLTAVSTGAIAWLMTKSMRENGEKDVDSRQDLSDMQGK</sequence>
<dbReference type="Proteomes" id="UP000441585">
    <property type="component" value="Unassembled WGS sequence"/>
</dbReference>
<dbReference type="RefSeq" id="WP_154317921.1">
    <property type="nucleotide sequence ID" value="NZ_CAJGAA010000001.1"/>
</dbReference>
<protein>
    <submittedName>
        <fullName evidence="1">Uncharacterized protein</fullName>
    </submittedName>
</protein>
<proteinExistence type="predicted"/>
<comment type="caution">
    <text evidence="1">The sequence shown here is derived from an EMBL/GenBank/DDBJ whole genome shotgun (WGS) entry which is preliminary data.</text>
</comment>
<accession>A0A6I2M3U1</accession>
<keyword evidence="2" id="KW-1185">Reference proteome</keyword>
<evidence type="ECO:0000313" key="1">
    <source>
        <dbReference type="EMBL" id="MRX52750.1"/>
    </source>
</evidence>